<reference evidence="17" key="2">
    <citation type="submission" date="2021-01" db="EMBL/GenBank/DDBJ databases">
        <authorList>
            <person name="Hahn C.R."/>
            <person name="Youssef N.H."/>
            <person name="Elshahed M."/>
        </authorList>
    </citation>
    <scope>NUCLEOTIDE SEQUENCE</scope>
    <source>
        <strain evidence="17">Zod_Metabat.24</strain>
    </source>
</reference>
<keyword evidence="6 14" id="KW-0547">Nucleotide-binding</keyword>
<dbReference type="EMBL" id="JAFGIX010000080">
    <property type="protein sequence ID" value="MBN1574456.1"/>
    <property type="molecule type" value="Genomic_DNA"/>
</dbReference>
<feature type="transmembrane region" description="Helical" evidence="15">
    <location>
        <begin position="116"/>
        <end position="133"/>
    </location>
</feature>
<dbReference type="PROSITE" id="PS50901">
    <property type="entry name" value="FTSK"/>
    <property type="match status" value="1"/>
</dbReference>
<dbReference type="Pfam" id="PF09397">
    <property type="entry name" value="FtsK_gamma"/>
    <property type="match status" value="1"/>
</dbReference>
<dbReference type="Proteomes" id="UP000809273">
    <property type="component" value="Unassembled WGS sequence"/>
</dbReference>
<dbReference type="Gene3D" id="3.40.50.300">
    <property type="entry name" value="P-loop containing nucleotide triphosphate hydrolases"/>
    <property type="match status" value="1"/>
</dbReference>
<evidence type="ECO:0000256" key="10">
    <source>
        <dbReference type="ARBA" id="ARBA00023125"/>
    </source>
</evidence>
<feature type="transmembrane region" description="Helical" evidence="15">
    <location>
        <begin position="71"/>
        <end position="104"/>
    </location>
</feature>
<proteinExistence type="inferred from homology"/>
<feature type="transmembrane region" description="Helical" evidence="15">
    <location>
        <begin position="30"/>
        <end position="51"/>
    </location>
</feature>
<keyword evidence="7" id="KW-0159">Chromosome partition</keyword>
<evidence type="ECO:0000259" key="16">
    <source>
        <dbReference type="PROSITE" id="PS50901"/>
    </source>
</evidence>
<dbReference type="SMART" id="SM00382">
    <property type="entry name" value="AAA"/>
    <property type="match status" value="1"/>
</dbReference>
<dbReference type="GO" id="GO:0005524">
    <property type="term" value="F:ATP binding"/>
    <property type="evidence" value="ECO:0007669"/>
    <property type="project" value="UniProtKB-UniRule"/>
</dbReference>
<keyword evidence="12" id="KW-0131">Cell cycle</keyword>
<keyword evidence="3" id="KW-1003">Cell membrane</keyword>
<evidence type="ECO:0000256" key="6">
    <source>
        <dbReference type="ARBA" id="ARBA00022741"/>
    </source>
</evidence>
<evidence type="ECO:0000256" key="8">
    <source>
        <dbReference type="ARBA" id="ARBA00022840"/>
    </source>
</evidence>
<comment type="subunit">
    <text evidence="13">Homohexamer. Forms a ring that surrounds DNA.</text>
</comment>
<evidence type="ECO:0000313" key="18">
    <source>
        <dbReference type="Proteomes" id="UP000809273"/>
    </source>
</evidence>
<evidence type="ECO:0000256" key="2">
    <source>
        <dbReference type="ARBA" id="ARBA00006474"/>
    </source>
</evidence>
<dbReference type="InterPro" id="IPR025199">
    <property type="entry name" value="FtsK_4TM"/>
</dbReference>
<comment type="subcellular location">
    <subcellularLocation>
        <location evidence="1">Cell membrane</location>
        <topology evidence="1">Multi-pass membrane protein</topology>
    </subcellularLocation>
</comment>
<dbReference type="GO" id="GO:0007059">
    <property type="term" value="P:chromosome segregation"/>
    <property type="evidence" value="ECO:0007669"/>
    <property type="project" value="UniProtKB-KW"/>
</dbReference>
<sequence length="753" mass="82892">MAGPKKRKNRGEDGESSGSYLISNRMVREINGFVLLAVSIFLAISLISYYHGDPSYNRVAPGVLTTNWGGIIGAYASDFLLVFLGIGAYLLTLYIFVLSLHFLVSDGIKNIFLRSLYSLFIFFSIMVLLGAVFGQNKILYGRTVYAGGILGIYLASFLWKYISVAGTAILSLLVLVLSSILILGKTVREALVFASVFSSRLFKGLKTIFALLADGVICMSRIRGKKKGSVKSPPKLKGEVRATLPPEIVEVRPLERVRRDISPERQPRFDFGRGSGEYVFPPLDLLKLPENESSVADKKSLIMKARILEKKLLDFSVRGKVTEVRPGPVVTMFEFEPAPGERINKIAGLADDIAMAMSALSVRIIAPIAGKSVVGFEIPNPTRDTVSLREIIGCDDFDASKSKLTFALGKDIFGAPVTADLMKMPHLLIAGATGSGKSVCINSIILSILYKASPEDVKFLLIDPKMLELSLYRGIAHLLLPVITDSKEASVALRWAVEEMEQRYRVMAELGVKNITGYNRKVAEMKPVSTDTMEGDREPHRKIPLIVLIIDELADLMMTSTREVEESITRLAHMARASGIHLIVATQRPSVNVLTGVIKANFPARISFQVSSRVDSRTILDVSGAEHLLGMGDMLFLPPTTSNLIRVHGANVSEDEIIGVVEFIKEQGSPTYMEVDLKARDETHLELDDGYDEKYDDAVALVAETRKASISMIQRHLRIGYNRAARIIEKMEEDGIIGPSDGVKPREVLINKI</sequence>
<reference evidence="17" key="1">
    <citation type="journal article" date="2021" name="Environ. Microbiol.">
        <title>Genomic characterization of three novel Desulfobacterota classes expand the metabolic and phylogenetic diversity of the phylum.</title>
        <authorList>
            <person name="Murphy C.L."/>
            <person name="Biggerstaff J."/>
            <person name="Eichhorn A."/>
            <person name="Ewing E."/>
            <person name="Shahan R."/>
            <person name="Soriano D."/>
            <person name="Stewart S."/>
            <person name="VanMol K."/>
            <person name="Walker R."/>
            <person name="Walters P."/>
            <person name="Elshahed M.S."/>
            <person name="Youssef N.H."/>
        </authorList>
    </citation>
    <scope>NUCLEOTIDE SEQUENCE</scope>
    <source>
        <strain evidence="17">Zod_Metabat.24</strain>
    </source>
</reference>
<dbReference type="PANTHER" id="PTHR22683:SF41">
    <property type="entry name" value="DNA TRANSLOCASE FTSK"/>
    <property type="match status" value="1"/>
</dbReference>
<dbReference type="InterPro" id="IPR036388">
    <property type="entry name" value="WH-like_DNA-bd_sf"/>
</dbReference>
<keyword evidence="4" id="KW-0132">Cell division</keyword>
<evidence type="ECO:0000256" key="3">
    <source>
        <dbReference type="ARBA" id="ARBA00022475"/>
    </source>
</evidence>
<dbReference type="InterPro" id="IPR002543">
    <property type="entry name" value="FtsK_dom"/>
</dbReference>
<evidence type="ECO:0000256" key="5">
    <source>
        <dbReference type="ARBA" id="ARBA00022692"/>
    </source>
</evidence>
<dbReference type="GO" id="GO:0051301">
    <property type="term" value="P:cell division"/>
    <property type="evidence" value="ECO:0007669"/>
    <property type="project" value="UniProtKB-KW"/>
</dbReference>
<dbReference type="SMART" id="SM00843">
    <property type="entry name" value="Ftsk_gamma"/>
    <property type="match status" value="1"/>
</dbReference>
<evidence type="ECO:0000256" key="7">
    <source>
        <dbReference type="ARBA" id="ARBA00022829"/>
    </source>
</evidence>
<keyword evidence="8 14" id="KW-0067">ATP-binding</keyword>
<dbReference type="SUPFAM" id="SSF52540">
    <property type="entry name" value="P-loop containing nucleoside triphosphate hydrolases"/>
    <property type="match status" value="1"/>
</dbReference>
<accession>A0A9D8PNZ6</accession>
<dbReference type="InterPro" id="IPR050206">
    <property type="entry name" value="FtsK/SpoIIIE/SftA"/>
</dbReference>
<keyword evidence="10" id="KW-0238">DNA-binding</keyword>
<dbReference type="InterPro" id="IPR003593">
    <property type="entry name" value="AAA+_ATPase"/>
</dbReference>
<protein>
    <submittedName>
        <fullName evidence="17">DNA translocase FtsK 4TM domain-containing protein</fullName>
    </submittedName>
</protein>
<evidence type="ECO:0000256" key="13">
    <source>
        <dbReference type="ARBA" id="ARBA00025923"/>
    </source>
</evidence>
<dbReference type="GO" id="GO:0005886">
    <property type="term" value="C:plasma membrane"/>
    <property type="evidence" value="ECO:0007669"/>
    <property type="project" value="UniProtKB-SubCell"/>
</dbReference>
<name>A0A9D8PNZ6_9DELT</name>
<dbReference type="InterPro" id="IPR041027">
    <property type="entry name" value="FtsK_alpha"/>
</dbReference>
<dbReference type="Pfam" id="PF17854">
    <property type="entry name" value="FtsK_alpha"/>
    <property type="match status" value="1"/>
</dbReference>
<keyword evidence="9 15" id="KW-1133">Transmembrane helix</keyword>
<feature type="transmembrane region" description="Helical" evidence="15">
    <location>
        <begin position="164"/>
        <end position="184"/>
    </location>
</feature>
<dbReference type="AlphaFoldDB" id="A0A9D8PNZ6"/>
<gene>
    <name evidence="17" type="ORF">JW984_14760</name>
</gene>
<comment type="caution">
    <text evidence="17">The sequence shown here is derived from an EMBL/GenBank/DDBJ whole genome shotgun (WGS) entry which is preliminary data.</text>
</comment>
<keyword evidence="11 15" id="KW-0472">Membrane</keyword>
<feature type="binding site" evidence="14">
    <location>
        <begin position="431"/>
        <end position="438"/>
    </location>
    <ligand>
        <name>ATP</name>
        <dbReference type="ChEBI" id="CHEBI:30616"/>
    </ligand>
</feature>
<dbReference type="Pfam" id="PF13491">
    <property type="entry name" value="FtsK_4TM"/>
    <property type="match status" value="1"/>
</dbReference>
<dbReference type="Gene3D" id="3.30.980.40">
    <property type="match status" value="1"/>
</dbReference>
<dbReference type="InterPro" id="IPR018541">
    <property type="entry name" value="Ftsk_gamma"/>
</dbReference>
<evidence type="ECO:0000256" key="14">
    <source>
        <dbReference type="PROSITE-ProRule" id="PRU00289"/>
    </source>
</evidence>
<evidence type="ECO:0000256" key="15">
    <source>
        <dbReference type="SAM" id="Phobius"/>
    </source>
</evidence>
<evidence type="ECO:0000256" key="4">
    <source>
        <dbReference type="ARBA" id="ARBA00022618"/>
    </source>
</evidence>
<feature type="domain" description="FtsK" evidence="16">
    <location>
        <begin position="414"/>
        <end position="617"/>
    </location>
</feature>
<dbReference type="SUPFAM" id="SSF46785">
    <property type="entry name" value="Winged helix' DNA-binding domain"/>
    <property type="match status" value="1"/>
</dbReference>
<comment type="similarity">
    <text evidence="2">Belongs to the FtsK/SpoIIIE/SftA family.</text>
</comment>
<dbReference type="InterPro" id="IPR036390">
    <property type="entry name" value="WH_DNA-bd_sf"/>
</dbReference>
<evidence type="ECO:0000256" key="1">
    <source>
        <dbReference type="ARBA" id="ARBA00004651"/>
    </source>
</evidence>
<dbReference type="Pfam" id="PF01580">
    <property type="entry name" value="FtsK_SpoIIIE"/>
    <property type="match status" value="1"/>
</dbReference>
<keyword evidence="5 15" id="KW-0812">Transmembrane</keyword>
<organism evidence="17 18">
    <name type="scientific">Candidatus Zymogenus saltonus</name>
    <dbReference type="NCBI Taxonomy" id="2844893"/>
    <lineage>
        <taxon>Bacteria</taxon>
        <taxon>Deltaproteobacteria</taxon>
        <taxon>Candidatus Zymogenia</taxon>
        <taxon>Candidatus Zymogeniales</taxon>
        <taxon>Candidatus Zymogenaceae</taxon>
        <taxon>Candidatus Zymogenus</taxon>
    </lineage>
</organism>
<evidence type="ECO:0000256" key="12">
    <source>
        <dbReference type="ARBA" id="ARBA00023306"/>
    </source>
</evidence>
<evidence type="ECO:0000313" key="17">
    <source>
        <dbReference type="EMBL" id="MBN1574456.1"/>
    </source>
</evidence>
<evidence type="ECO:0000256" key="9">
    <source>
        <dbReference type="ARBA" id="ARBA00022989"/>
    </source>
</evidence>
<dbReference type="InterPro" id="IPR027417">
    <property type="entry name" value="P-loop_NTPase"/>
</dbReference>
<dbReference type="GO" id="GO:0003677">
    <property type="term" value="F:DNA binding"/>
    <property type="evidence" value="ECO:0007669"/>
    <property type="project" value="UniProtKB-KW"/>
</dbReference>
<evidence type="ECO:0000256" key="11">
    <source>
        <dbReference type="ARBA" id="ARBA00023136"/>
    </source>
</evidence>
<feature type="transmembrane region" description="Helical" evidence="15">
    <location>
        <begin position="139"/>
        <end position="159"/>
    </location>
</feature>
<dbReference type="PANTHER" id="PTHR22683">
    <property type="entry name" value="SPORULATION PROTEIN RELATED"/>
    <property type="match status" value="1"/>
</dbReference>
<dbReference type="Gene3D" id="1.10.10.10">
    <property type="entry name" value="Winged helix-like DNA-binding domain superfamily/Winged helix DNA-binding domain"/>
    <property type="match status" value="1"/>
</dbReference>